<comment type="caution">
    <text evidence="2">The sequence shown here is derived from an EMBL/GenBank/DDBJ whole genome shotgun (WGS) entry which is preliminary data.</text>
</comment>
<proteinExistence type="predicted"/>
<name>A0A4V1MAS2_9BACT</name>
<dbReference type="RefSeq" id="WP_129002615.1">
    <property type="nucleotide sequence ID" value="NZ_SDHZ01000001.1"/>
</dbReference>
<keyword evidence="1" id="KW-1133">Transmembrane helix</keyword>
<organism evidence="2 3">
    <name type="scientific">Filimonas effusa</name>
    <dbReference type="NCBI Taxonomy" id="2508721"/>
    <lineage>
        <taxon>Bacteria</taxon>
        <taxon>Pseudomonadati</taxon>
        <taxon>Bacteroidota</taxon>
        <taxon>Chitinophagia</taxon>
        <taxon>Chitinophagales</taxon>
        <taxon>Chitinophagaceae</taxon>
        <taxon>Filimonas</taxon>
    </lineage>
</organism>
<dbReference type="InterPro" id="IPR025982">
    <property type="entry name" value="SieB"/>
</dbReference>
<dbReference type="Proteomes" id="UP000290545">
    <property type="component" value="Unassembled WGS sequence"/>
</dbReference>
<evidence type="ECO:0008006" key="4">
    <source>
        <dbReference type="Google" id="ProtNLM"/>
    </source>
</evidence>
<keyword evidence="1" id="KW-0472">Membrane</keyword>
<dbReference type="OrthoDB" id="1347838at2"/>
<protein>
    <recommendedName>
        <fullName evidence="4">Superinfection exclusion protein B</fullName>
    </recommendedName>
</protein>
<gene>
    <name evidence="2" type="ORF">ESB13_08765</name>
</gene>
<dbReference type="Pfam" id="PF14163">
    <property type="entry name" value="SieB"/>
    <property type="match status" value="1"/>
</dbReference>
<feature type="transmembrane region" description="Helical" evidence="1">
    <location>
        <begin position="60"/>
        <end position="83"/>
    </location>
</feature>
<dbReference type="AlphaFoldDB" id="A0A4V1MAS2"/>
<sequence>MSALTPLNNKKMDKLLEKLFDLKRIPSKLLLIFCIISAFVLFAPKGFIERLYLNDFKKQYGLYIGITFLGSLSFLIAALFTYLGKRYTQQKNIEKVKKRILNTIRHLDFHEKALLREFYINNKRTLQLPMDNDTVSGLVNNNIIYQVSATGFQYVHGIYYSFSITEYANEHLSFDLIDLPANPTKSEKSIILAQRPTWAIERSRIENRFNSRW</sequence>
<evidence type="ECO:0000313" key="3">
    <source>
        <dbReference type="Proteomes" id="UP000290545"/>
    </source>
</evidence>
<dbReference type="EMBL" id="SDHZ01000001">
    <property type="protein sequence ID" value="RXK86866.1"/>
    <property type="molecule type" value="Genomic_DNA"/>
</dbReference>
<evidence type="ECO:0000256" key="1">
    <source>
        <dbReference type="SAM" id="Phobius"/>
    </source>
</evidence>
<reference evidence="2 3" key="1">
    <citation type="submission" date="2019-01" db="EMBL/GenBank/DDBJ databases">
        <title>Filimonas sp. strain TTM-71.</title>
        <authorList>
            <person name="Chen W.-M."/>
        </authorList>
    </citation>
    <scope>NUCLEOTIDE SEQUENCE [LARGE SCALE GENOMIC DNA]</scope>
    <source>
        <strain evidence="2 3">TTM-71</strain>
    </source>
</reference>
<accession>A0A4V1MAS2</accession>
<keyword evidence="1" id="KW-0812">Transmembrane</keyword>
<keyword evidence="3" id="KW-1185">Reference proteome</keyword>
<evidence type="ECO:0000313" key="2">
    <source>
        <dbReference type="EMBL" id="RXK86866.1"/>
    </source>
</evidence>
<feature type="transmembrane region" description="Helical" evidence="1">
    <location>
        <begin position="29"/>
        <end position="48"/>
    </location>
</feature>